<evidence type="ECO:0000313" key="1">
    <source>
        <dbReference type="EMBL" id="CAK9266034.1"/>
    </source>
</evidence>
<gene>
    <name evidence="1" type="ORF">CSSPJE1EN1_LOCUS11512</name>
</gene>
<evidence type="ECO:0000313" key="2">
    <source>
        <dbReference type="Proteomes" id="UP001497444"/>
    </source>
</evidence>
<proteinExistence type="predicted"/>
<keyword evidence="2" id="KW-1185">Reference proteome</keyword>
<organism evidence="1 2">
    <name type="scientific">Sphagnum jensenii</name>
    <dbReference type="NCBI Taxonomy" id="128206"/>
    <lineage>
        <taxon>Eukaryota</taxon>
        <taxon>Viridiplantae</taxon>
        <taxon>Streptophyta</taxon>
        <taxon>Embryophyta</taxon>
        <taxon>Bryophyta</taxon>
        <taxon>Sphagnophytina</taxon>
        <taxon>Sphagnopsida</taxon>
        <taxon>Sphagnales</taxon>
        <taxon>Sphagnaceae</taxon>
        <taxon>Sphagnum</taxon>
    </lineage>
</organism>
<dbReference type="EMBL" id="OZ020113">
    <property type="protein sequence ID" value="CAK9266034.1"/>
    <property type="molecule type" value="Genomic_DNA"/>
</dbReference>
<reference evidence="1" key="1">
    <citation type="submission" date="2024-02" db="EMBL/GenBank/DDBJ databases">
        <authorList>
            <consortium name="ELIXIR-Norway"/>
            <consortium name="Elixir Norway"/>
        </authorList>
    </citation>
    <scope>NUCLEOTIDE SEQUENCE</scope>
</reference>
<protein>
    <submittedName>
        <fullName evidence="1">Uncharacterized protein</fullName>
    </submittedName>
</protein>
<accession>A0ABP0WGV3</accession>
<sequence>MFYHPLDVVPLFFIHPFSHPTFLRASLPRFLQVLRTSEVSGIRPVSNHEDLTWEQREPGLQKLAFDIETCVHHRAKERHLHHQEEEEEKEYT</sequence>
<name>A0ABP0WGV3_9BRYO</name>
<dbReference type="Proteomes" id="UP001497444">
    <property type="component" value="Chromosome 18"/>
</dbReference>